<keyword evidence="2" id="KW-0812">Transmembrane</keyword>
<keyword evidence="5" id="KW-1185">Reference proteome</keyword>
<proteinExistence type="predicted"/>
<gene>
    <name evidence="4" type="ORF">C445_04743</name>
    <name evidence="3" type="ORF">CHINAEXTREME_18800</name>
</gene>
<dbReference type="KEGG" id="hlc:CHINAEXTREME18800"/>
<keyword evidence="2" id="KW-1133">Transmembrane helix</keyword>
<reference evidence="4 5" key="2">
    <citation type="journal article" date="2014" name="PLoS Genet.">
        <title>Phylogenetically driven sequencing of extremely halophilic archaea reveals strategies for static and dynamic osmo-response.</title>
        <authorList>
            <person name="Becker E.A."/>
            <person name="Seitzer P.M."/>
            <person name="Tritt A."/>
            <person name="Larsen D."/>
            <person name="Krusor M."/>
            <person name="Yao A.I."/>
            <person name="Wu D."/>
            <person name="Madern D."/>
            <person name="Eisen J.A."/>
            <person name="Darling A.E."/>
            <person name="Facciotti M.T."/>
        </authorList>
    </citation>
    <scope>NUCLEOTIDE SEQUENCE [LARGE SCALE GENOMIC DNA]</scope>
    <source>
        <strain evidence="4 5">AJ5</strain>
    </source>
</reference>
<evidence type="ECO:0000313" key="6">
    <source>
        <dbReference type="Proteomes" id="UP000186547"/>
    </source>
</evidence>
<evidence type="ECO:0000256" key="2">
    <source>
        <dbReference type="SAM" id="Phobius"/>
    </source>
</evidence>
<keyword evidence="2" id="KW-0472">Membrane</keyword>
<sequence>MNERDESDRTQVAGSDSVSPSVSSPSRTRTRGQTTQDFAVGIGIFILAIAFVFAFLPSIVTPYDTSTGGAETAQADRIADRVVENLSTGGSPNELDGDKFEDVYIDGDLAELVGLRADTSEDIHYDHVSIRVEPLNVSRSDEGPLESGSEDLVARTTEYDDQAAASSARVVTFEDETFVDGEEPPYRLVVRVW</sequence>
<accession>M0LRN0</accession>
<evidence type="ECO:0000256" key="1">
    <source>
        <dbReference type="SAM" id="MobiDB-lite"/>
    </source>
</evidence>
<dbReference type="EMBL" id="AOLZ01000022">
    <property type="protein sequence ID" value="EMA36136.1"/>
    <property type="molecule type" value="Genomic_DNA"/>
</dbReference>
<evidence type="ECO:0000313" key="3">
    <source>
        <dbReference type="EMBL" id="APX00149.1"/>
    </source>
</evidence>
<dbReference type="Proteomes" id="UP000011555">
    <property type="component" value="Unassembled WGS sequence"/>
</dbReference>
<organism evidence="4 5">
    <name type="scientific">Natronobacterium lacisalsi AJ5</name>
    <dbReference type="NCBI Taxonomy" id="358396"/>
    <lineage>
        <taxon>Archaea</taxon>
        <taxon>Methanobacteriati</taxon>
        <taxon>Methanobacteriota</taxon>
        <taxon>Stenosarchaea group</taxon>
        <taxon>Halobacteria</taxon>
        <taxon>Halobacteriales</taxon>
        <taxon>Natrialbaceae</taxon>
        <taxon>Natronobacterium</taxon>
    </lineage>
</organism>
<dbReference type="PATRIC" id="fig|358396.7.peg.970"/>
<feature type="region of interest" description="Disordered" evidence="1">
    <location>
        <begin position="1"/>
        <end position="33"/>
    </location>
</feature>
<feature type="compositionally biased region" description="Low complexity" evidence="1">
    <location>
        <begin position="15"/>
        <end position="26"/>
    </location>
</feature>
<dbReference type="Pfam" id="PF23958">
    <property type="entry name" value="DUF7287"/>
    <property type="match status" value="1"/>
</dbReference>
<reference evidence="3 6" key="1">
    <citation type="journal article" date="2011" name="J. Bacteriol.">
        <title>Genome sequence of Halobiforma lacisalsi AJ5, an extremely halophilic archaeon which harbors a bop gene.</title>
        <authorList>
            <person name="Jiang X."/>
            <person name="Wang S."/>
            <person name="Cheng H."/>
            <person name="Huo Y."/>
            <person name="Zhang X."/>
            <person name="Zhu X."/>
            <person name="Han X."/>
            <person name="Ni P."/>
            <person name="Wu M."/>
        </authorList>
    </citation>
    <scope>NUCLEOTIDE SEQUENCE [LARGE SCALE GENOMIC DNA]</scope>
    <source>
        <strain evidence="3 6">AJ5</strain>
    </source>
</reference>
<dbReference type="RefSeq" id="WP_007140691.1">
    <property type="nucleotide sequence ID" value="NZ_AOLZ01000022.1"/>
</dbReference>
<dbReference type="AlphaFoldDB" id="M0LRN0"/>
<dbReference type="eggNOG" id="arCOG06117">
    <property type="taxonomic scope" value="Archaea"/>
</dbReference>
<dbReference type="GeneID" id="30923218"/>
<evidence type="ECO:0000313" key="5">
    <source>
        <dbReference type="Proteomes" id="UP000011555"/>
    </source>
</evidence>
<dbReference type="InterPro" id="IPR056613">
    <property type="entry name" value="DUF7287"/>
</dbReference>
<protein>
    <submittedName>
        <fullName evidence="4">Uncharacterized protein</fullName>
    </submittedName>
</protein>
<dbReference type="EMBL" id="CP019285">
    <property type="protein sequence ID" value="APX00149.1"/>
    <property type="molecule type" value="Genomic_DNA"/>
</dbReference>
<feature type="transmembrane region" description="Helical" evidence="2">
    <location>
        <begin position="38"/>
        <end position="56"/>
    </location>
</feature>
<evidence type="ECO:0000313" key="4">
    <source>
        <dbReference type="EMBL" id="EMA36136.1"/>
    </source>
</evidence>
<name>M0LRN0_NATLA</name>
<dbReference type="Proteomes" id="UP000186547">
    <property type="component" value="Chromosome"/>
</dbReference>
<dbReference type="STRING" id="358396.CHINAEXTREME_18800"/>
<reference evidence="3" key="3">
    <citation type="submission" date="2017-01" db="EMBL/GenBank/DDBJ databases">
        <authorList>
            <person name="Mah S.A."/>
            <person name="Swanson W.J."/>
            <person name="Moy G.W."/>
            <person name="Vacquier V.D."/>
        </authorList>
    </citation>
    <scope>NUCLEOTIDE SEQUENCE</scope>
    <source>
        <strain evidence="3">AJ5</strain>
    </source>
</reference>